<name>A0A8H6CGX8_9LECA</name>
<proteinExistence type="predicted"/>
<feature type="transmembrane region" description="Helical" evidence="1">
    <location>
        <begin position="94"/>
        <end position="114"/>
    </location>
</feature>
<comment type="caution">
    <text evidence="2">The sequence shown here is derived from an EMBL/GenBank/DDBJ whole genome shotgun (WGS) entry which is preliminary data.</text>
</comment>
<evidence type="ECO:0000313" key="3">
    <source>
        <dbReference type="Proteomes" id="UP000593566"/>
    </source>
</evidence>
<sequence length="227" mass="25424">MFTPTSRQWLSVLRLTPIILGSILLFACTDLGLAIAYAKQLFNAPLDESKWDYTRDRRWSTAWFLLYSGFFPFLSVTHITVDAALFFFAQLNPICTLTFSILLSLGWIIQLSFWCHCDYGPDSNTCYQFYIMGDQHSDMNSSLSGVSGGITGAKVIFGMIVLVLYIAYLTLAATAVENMRRTGHVRIDDQEEQGLEDGYSIENRHLASHSVEHLRSLGSLLRGGTGV</sequence>
<dbReference type="GeneID" id="59328454"/>
<dbReference type="PROSITE" id="PS51257">
    <property type="entry name" value="PROKAR_LIPOPROTEIN"/>
    <property type="match status" value="1"/>
</dbReference>
<feature type="transmembrane region" description="Helical" evidence="1">
    <location>
        <begin position="155"/>
        <end position="176"/>
    </location>
</feature>
<gene>
    <name evidence="2" type="ORF">HO133_000035</name>
</gene>
<accession>A0A8H6CGX8</accession>
<protein>
    <submittedName>
        <fullName evidence="2">Uncharacterized protein</fullName>
    </submittedName>
</protein>
<evidence type="ECO:0000313" key="2">
    <source>
        <dbReference type="EMBL" id="KAF6223193.1"/>
    </source>
</evidence>
<dbReference type="EMBL" id="JACCJB010000010">
    <property type="protein sequence ID" value="KAF6223193.1"/>
    <property type="molecule type" value="Genomic_DNA"/>
</dbReference>
<dbReference type="AlphaFoldDB" id="A0A8H6CGX8"/>
<keyword evidence="1" id="KW-0812">Transmembrane</keyword>
<keyword evidence="1" id="KW-1133">Transmembrane helix</keyword>
<keyword evidence="3" id="KW-1185">Reference proteome</keyword>
<reference evidence="2 3" key="1">
    <citation type="journal article" date="2020" name="Genomics">
        <title>Complete, high-quality genomes from long-read metagenomic sequencing of two wolf lichen thalli reveals enigmatic genome architecture.</title>
        <authorList>
            <person name="McKenzie S.K."/>
            <person name="Walston R.F."/>
            <person name="Allen J.L."/>
        </authorList>
    </citation>
    <scope>NUCLEOTIDE SEQUENCE [LARGE SCALE GENOMIC DNA]</scope>
    <source>
        <strain evidence="2">WasteWater1</strain>
    </source>
</reference>
<dbReference type="RefSeq" id="XP_037152410.1">
    <property type="nucleotide sequence ID" value="XM_037290975.1"/>
</dbReference>
<evidence type="ECO:0000256" key="1">
    <source>
        <dbReference type="SAM" id="Phobius"/>
    </source>
</evidence>
<organism evidence="2 3">
    <name type="scientific">Letharia lupina</name>
    <dbReference type="NCBI Taxonomy" id="560253"/>
    <lineage>
        <taxon>Eukaryota</taxon>
        <taxon>Fungi</taxon>
        <taxon>Dikarya</taxon>
        <taxon>Ascomycota</taxon>
        <taxon>Pezizomycotina</taxon>
        <taxon>Lecanoromycetes</taxon>
        <taxon>OSLEUM clade</taxon>
        <taxon>Lecanoromycetidae</taxon>
        <taxon>Lecanorales</taxon>
        <taxon>Lecanorineae</taxon>
        <taxon>Parmeliaceae</taxon>
        <taxon>Letharia</taxon>
    </lineage>
</organism>
<feature type="transmembrane region" description="Helical" evidence="1">
    <location>
        <begin position="62"/>
        <end position="87"/>
    </location>
</feature>
<dbReference type="Proteomes" id="UP000593566">
    <property type="component" value="Unassembled WGS sequence"/>
</dbReference>
<keyword evidence="1" id="KW-0472">Membrane</keyword>